<organism evidence="4 5">
    <name type="scientific">Corynebacterium hindlerae</name>
    <dbReference type="NCBI Taxonomy" id="699041"/>
    <lineage>
        <taxon>Bacteria</taxon>
        <taxon>Bacillati</taxon>
        <taxon>Actinomycetota</taxon>
        <taxon>Actinomycetes</taxon>
        <taxon>Mycobacteriales</taxon>
        <taxon>Corynebacteriaceae</taxon>
        <taxon>Corynebacterium</taxon>
    </lineage>
</organism>
<dbReference type="CDD" id="cd01448">
    <property type="entry name" value="TST_Repeat_1"/>
    <property type="match status" value="1"/>
</dbReference>
<gene>
    <name evidence="4" type="ORF">HW450_09115</name>
</gene>
<protein>
    <submittedName>
        <fullName evidence="4">Sulfurtransferase</fullName>
    </submittedName>
</protein>
<dbReference type="InterPro" id="IPR001763">
    <property type="entry name" value="Rhodanese-like_dom"/>
</dbReference>
<dbReference type="Gene3D" id="3.40.250.10">
    <property type="entry name" value="Rhodanese-like domain"/>
    <property type="match status" value="2"/>
</dbReference>
<evidence type="ECO:0000259" key="3">
    <source>
        <dbReference type="PROSITE" id="PS50206"/>
    </source>
</evidence>
<dbReference type="CDD" id="cd01449">
    <property type="entry name" value="TST_Repeat_2"/>
    <property type="match status" value="1"/>
</dbReference>
<dbReference type="GO" id="GO:0004792">
    <property type="term" value="F:thiosulfate-cyanide sulfurtransferase activity"/>
    <property type="evidence" value="ECO:0007669"/>
    <property type="project" value="TreeGrafter"/>
</dbReference>
<keyword evidence="2" id="KW-0677">Repeat</keyword>
<proteinExistence type="predicted"/>
<dbReference type="PANTHER" id="PTHR11364:SF27">
    <property type="entry name" value="SULFURTRANSFERASE"/>
    <property type="match status" value="1"/>
</dbReference>
<name>A0A7G5FD28_9CORY</name>
<reference evidence="4 5" key="1">
    <citation type="submission" date="2020-07" db="EMBL/GenBank/DDBJ databases">
        <title>non toxigenic Corynebacterium sp. nov from a clinical source.</title>
        <authorList>
            <person name="Bernier A.-M."/>
            <person name="Bernard K."/>
        </authorList>
    </citation>
    <scope>NUCLEOTIDE SEQUENCE [LARGE SCALE GENOMIC DNA]</scope>
    <source>
        <strain evidence="5">NML 93-0612</strain>
    </source>
</reference>
<accession>A0A7G5FD28</accession>
<dbReference type="PROSITE" id="PS50206">
    <property type="entry name" value="RHODANESE_3"/>
    <property type="match status" value="2"/>
</dbReference>
<dbReference type="InterPro" id="IPR036873">
    <property type="entry name" value="Rhodanese-like_dom_sf"/>
</dbReference>
<sequence>MITITADELLQRVRGSKKTSIIASVWEPGEGASLSRFQAEHIPNSMFCDASLALADIPSSQEGRNPLPNTDQLQRWFVKMGLNAESAVVVYDHSKGLLAARAWWILTWAGIDNVRILDGGIDAWERAGQPVVGGPGNFPATSTIRPNIGQLPTATLEEVKNHKGILIDCRERSRFSGQKESLDLKAGHIPGAINLPSGELLNEDYTFKTPQEIRQLFDAVGVTSGENVIVYSGSGLHSSQMIAAMHHADMPGAALFVGGWSQWAADQSNPVVRVD</sequence>
<evidence type="ECO:0000313" key="4">
    <source>
        <dbReference type="EMBL" id="QMV84519.1"/>
    </source>
</evidence>
<dbReference type="SUPFAM" id="SSF52821">
    <property type="entry name" value="Rhodanese/Cell cycle control phosphatase"/>
    <property type="match status" value="2"/>
</dbReference>
<dbReference type="Pfam" id="PF00581">
    <property type="entry name" value="Rhodanese"/>
    <property type="match status" value="2"/>
</dbReference>
<dbReference type="SMART" id="SM00450">
    <property type="entry name" value="RHOD"/>
    <property type="match status" value="2"/>
</dbReference>
<dbReference type="Proteomes" id="UP000515570">
    <property type="component" value="Chromosome"/>
</dbReference>
<dbReference type="PANTHER" id="PTHR11364">
    <property type="entry name" value="THIOSULFATE SULFERTANSFERASE"/>
    <property type="match status" value="1"/>
</dbReference>
<feature type="domain" description="Rhodanese" evidence="3">
    <location>
        <begin position="39"/>
        <end position="133"/>
    </location>
</feature>
<evidence type="ECO:0000256" key="1">
    <source>
        <dbReference type="ARBA" id="ARBA00022679"/>
    </source>
</evidence>
<keyword evidence="5" id="KW-1185">Reference proteome</keyword>
<keyword evidence="1 4" id="KW-0808">Transferase</keyword>
<dbReference type="EMBL" id="CP059833">
    <property type="protein sequence ID" value="QMV84519.1"/>
    <property type="molecule type" value="Genomic_DNA"/>
</dbReference>
<dbReference type="AlphaFoldDB" id="A0A7G5FD28"/>
<evidence type="ECO:0000256" key="2">
    <source>
        <dbReference type="ARBA" id="ARBA00022737"/>
    </source>
</evidence>
<dbReference type="RefSeq" id="WP_182385327.1">
    <property type="nucleotide sequence ID" value="NZ_CP059833.1"/>
</dbReference>
<feature type="domain" description="Rhodanese" evidence="3">
    <location>
        <begin position="160"/>
        <end position="272"/>
    </location>
</feature>
<evidence type="ECO:0000313" key="5">
    <source>
        <dbReference type="Proteomes" id="UP000515570"/>
    </source>
</evidence>
<dbReference type="InterPro" id="IPR045078">
    <property type="entry name" value="TST/MPST-like"/>
</dbReference>